<keyword evidence="1" id="KW-1133">Transmembrane helix</keyword>
<dbReference type="EMBL" id="JAKNHQ010000001">
    <property type="protein sequence ID" value="MCG4609548.1"/>
    <property type="molecule type" value="Genomic_DNA"/>
</dbReference>
<dbReference type="Proteomes" id="UP001298681">
    <property type="component" value="Unassembled WGS sequence"/>
</dbReference>
<sequence length="93" mass="10409">MDKQSFQKDIYAFASIAVLYIGERLLQIAGAPTGLLAVWWVLMCLVACLPLARACYRKSKTASTPKKYVYRIAPIVAFLALSCLIVLSFYWNA</sequence>
<organism evidence="2 3">
    <name type="scientific">Anaeromassilibacillus senegalensis</name>
    <dbReference type="NCBI Taxonomy" id="1673717"/>
    <lineage>
        <taxon>Bacteria</taxon>
        <taxon>Bacillati</taxon>
        <taxon>Bacillota</taxon>
        <taxon>Clostridia</taxon>
        <taxon>Eubacteriales</taxon>
        <taxon>Acutalibacteraceae</taxon>
        <taxon>Anaeromassilibacillus</taxon>
    </lineage>
</organism>
<keyword evidence="3" id="KW-1185">Reference proteome</keyword>
<feature type="transmembrane region" description="Helical" evidence="1">
    <location>
        <begin position="68"/>
        <end position="91"/>
    </location>
</feature>
<name>A0ABS9MFH1_9FIRM</name>
<reference evidence="2 3" key="1">
    <citation type="submission" date="2022-01" db="EMBL/GenBank/DDBJ databases">
        <title>Collection of gut derived symbiotic bacterial strains cultured from healthy donors.</title>
        <authorList>
            <person name="Lin H."/>
            <person name="Kohout C."/>
            <person name="Waligurski E."/>
            <person name="Pamer E.G."/>
        </authorList>
    </citation>
    <scope>NUCLEOTIDE SEQUENCE [LARGE SCALE GENOMIC DNA]</scope>
    <source>
        <strain evidence="2 3">DFI.7.58</strain>
    </source>
</reference>
<evidence type="ECO:0000256" key="1">
    <source>
        <dbReference type="SAM" id="Phobius"/>
    </source>
</evidence>
<dbReference type="RefSeq" id="WP_237966292.1">
    <property type="nucleotide sequence ID" value="NZ_JAKNHQ010000001.1"/>
</dbReference>
<feature type="transmembrane region" description="Helical" evidence="1">
    <location>
        <begin position="37"/>
        <end position="56"/>
    </location>
</feature>
<protein>
    <submittedName>
        <fullName evidence="2">Uncharacterized protein</fullName>
    </submittedName>
</protein>
<accession>A0ABS9MFH1</accession>
<keyword evidence="1" id="KW-0472">Membrane</keyword>
<gene>
    <name evidence="2" type="ORF">L0P57_01135</name>
</gene>
<evidence type="ECO:0000313" key="3">
    <source>
        <dbReference type="Proteomes" id="UP001298681"/>
    </source>
</evidence>
<comment type="caution">
    <text evidence="2">The sequence shown here is derived from an EMBL/GenBank/DDBJ whole genome shotgun (WGS) entry which is preliminary data.</text>
</comment>
<keyword evidence="1" id="KW-0812">Transmembrane</keyword>
<proteinExistence type="predicted"/>
<feature type="transmembrane region" description="Helical" evidence="1">
    <location>
        <begin position="12"/>
        <end position="31"/>
    </location>
</feature>
<evidence type="ECO:0000313" key="2">
    <source>
        <dbReference type="EMBL" id="MCG4609548.1"/>
    </source>
</evidence>